<proteinExistence type="predicted"/>
<keyword evidence="2" id="KW-1185">Reference proteome</keyword>
<evidence type="ECO:0000313" key="2">
    <source>
        <dbReference type="Proteomes" id="UP000243217"/>
    </source>
</evidence>
<organism evidence="1 2">
    <name type="scientific">Thraustotheca clavata</name>
    <dbReference type="NCBI Taxonomy" id="74557"/>
    <lineage>
        <taxon>Eukaryota</taxon>
        <taxon>Sar</taxon>
        <taxon>Stramenopiles</taxon>
        <taxon>Oomycota</taxon>
        <taxon>Saprolegniomycetes</taxon>
        <taxon>Saprolegniales</taxon>
        <taxon>Achlyaceae</taxon>
        <taxon>Thraustotheca</taxon>
    </lineage>
</organism>
<reference evidence="1 2" key="1">
    <citation type="journal article" date="2014" name="Genome Biol. Evol.">
        <title>The secreted proteins of Achlya hypogyna and Thraustotheca clavata identify the ancestral oomycete secretome and reveal gene acquisitions by horizontal gene transfer.</title>
        <authorList>
            <person name="Misner I."/>
            <person name="Blouin N."/>
            <person name="Leonard G."/>
            <person name="Richards T.A."/>
            <person name="Lane C.E."/>
        </authorList>
    </citation>
    <scope>NUCLEOTIDE SEQUENCE [LARGE SCALE GENOMIC DNA]</scope>
    <source>
        <strain evidence="1 2">ATCC 34112</strain>
    </source>
</reference>
<protein>
    <recommendedName>
        <fullName evidence="3">PDZ domain-containing protein</fullName>
    </recommendedName>
</protein>
<comment type="caution">
    <text evidence="1">The sequence shown here is derived from an EMBL/GenBank/DDBJ whole genome shotgun (WGS) entry which is preliminary data.</text>
</comment>
<dbReference type="AlphaFoldDB" id="A0A1W0A7S5"/>
<dbReference type="EMBL" id="JNBS01000361">
    <property type="protein sequence ID" value="OQS06278.1"/>
    <property type="molecule type" value="Genomic_DNA"/>
</dbReference>
<gene>
    <name evidence="1" type="ORF">THRCLA_01685</name>
</gene>
<evidence type="ECO:0008006" key="3">
    <source>
        <dbReference type="Google" id="ProtNLM"/>
    </source>
</evidence>
<sequence length="202" mass="22193">MSTMVLASPAISSRTYSGEYDGPEHIIQYIWCGEHLGLELARDDPTSALIRYEWKSGPIGLVLGIEYFSKQVIVKRVIDKTLPVRSGSVLRRINNVPVTADNYNQLTTLMHAGHKAATLQLLDFAPCPAPVMVRCVDLGGSLEHAGVTDAYELYSINNIHTVYLSMDRIGAMLKEPSKPCYLTFALVKQPSSNPAGMDVLVI</sequence>
<name>A0A1W0A7S5_9STRA</name>
<dbReference type="STRING" id="74557.A0A1W0A7S5"/>
<evidence type="ECO:0000313" key="1">
    <source>
        <dbReference type="EMBL" id="OQS06278.1"/>
    </source>
</evidence>
<accession>A0A1W0A7S5</accession>
<dbReference type="OrthoDB" id="66912at2759"/>
<dbReference type="Proteomes" id="UP000243217">
    <property type="component" value="Unassembled WGS sequence"/>
</dbReference>